<dbReference type="Gene3D" id="6.10.340.10">
    <property type="match status" value="1"/>
</dbReference>
<feature type="domain" description="Response regulatory" evidence="16">
    <location>
        <begin position="1188"/>
        <end position="1305"/>
    </location>
</feature>
<keyword evidence="14" id="KW-0472">Membrane</keyword>
<feature type="modified residue" description="4-aspartylphosphate" evidence="12">
    <location>
        <position position="1238"/>
    </location>
</feature>
<dbReference type="CDD" id="cd00156">
    <property type="entry name" value="REC"/>
    <property type="match status" value="1"/>
</dbReference>
<dbReference type="PROSITE" id="PS50110">
    <property type="entry name" value="RESPONSE_REGULATORY"/>
    <property type="match status" value="3"/>
</dbReference>
<evidence type="ECO:0000256" key="14">
    <source>
        <dbReference type="SAM" id="Phobius"/>
    </source>
</evidence>
<evidence type="ECO:0000256" key="12">
    <source>
        <dbReference type="PROSITE-ProRule" id="PRU00169"/>
    </source>
</evidence>
<feature type="domain" description="HBM" evidence="18">
    <location>
        <begin position="48"/>
        <end position="286"/>
    </location>
</feature>
<feature type="coiled-coil region" evidence="13">
    <location>
        <begin position="544"/>
        <end position="613"/>
    </location>
</feature>
<evidence type="ECO:0000259" key="18">
    <source>
        <dbReference type="PROSITE" id="PS51753"/>
    </source>
</evidence>
<accession>A0A9J6P076</accession>
<dbReference type="CDD" id="cd00082">
    <property type="entry name" value="HisKA"/>
    <property type="match status" value="1"/>
</dbReference>
<keyword evidence="14" id="KW-0812">Transmembrane</keyword>
<evidence type="ECO:0000256" key="3">
    <source>
        <dbReference type="ARBA" id="ARBA00006402"/>
    </source>
</evidence>
<dbReference type="SMART" id="SM01358">
    <property type="entry name" value="HBM"/>
    <property type="match status" value="1"/>
</dbReference>
<dbReference type="InterPro" id="IPR011006">
    <property type="entry name" value="CheY-like_superfamily"/>
</dbReference>
<evidence type="ECO:0000256" key="9">
    <source>
        <dbReference type="ARBA" id="ARBA00023012"/>
    </source>
</evidence>
<dbReference type="InterPro" id="IPR029016">
    <property type="entry name" value="GAF-like_dom_sf"/>
</dbReference>
<dbReference type="GO" id="GO:0000155">
    <property type="term" value="F:phosphorelay sensor kinase activity"/>
    <property type="evidence" value="ECO:0007669"/>
    <property type="project" value="InterPro"/>
</dbReference>
<dbReference type="GO" id="GO:0016020">
    <property type="term" value="C:membrane"/>
    <property type="evidence" value="ECO:0007669"/>
    <property type="project" value="UniProtKB-SubCell"/>
</dbReference>
<evidence type="ECO:0000256" key="2">
    <source>
        <dbReference type="ARBA" id="ARBA00004370"/>
    </source>
</evidence>
<dbReference type="InterPro" id="IPR005467">
    <property type="entry name" value="His_kinase_dom"/>
</dbReference>
<dbReference type="Proteomes" id="UP001056429">
    <property type="component" value="Unassembled WGS sequence"/>
</dbReference>
<dbReference type="SUPFAM" id="SSF158472">
    <property type="entry name" value="HAMP domain-like"/>
    <property type="match status" value="1"/>
</dbReference>
<dbReference type="InterPro" id="IPR003594">
    <property type="entry name" value="HATPase_dom"/>
</dbReference>
<dbReference type="PANTHER" id="PTHR45339">
    <property type="entry name" value="HYBRID SIGNAL TRANSDUCTION HISTIDINE KINASE J"/>
    <property type="match status" value="1"/>
</dbReference>
<reference evidence="19" key="1">
    <citation type="journal article" date="2021" name="mSystems">
        <title>Bacteria and Archaea Synergistically Convert Glycine Betaine to Biogenic Methane in the Formosa Cold Seep of the South China Sea.</title>
        <authorList>
            <person name="Li L."/>
            <person name="Zhang W."/>
            <person name="Zhang S."/>
            <person name="Song L."/>
            <person name="Sun Q."/>
            <person name="Zhang H."/>
            <person name="Xiang H."/>
            <person name="Dong X."/>
        </authorList>
    </citation>
    <scope>NUCLEOTIDE SEQUENCE</scope>
    <source>
        <strain evidence="19">ZWT</strain>
    </source>
</reference>
<dbReference type="CDD" id="cd17546">
    <property type="entry name" value="REC_hyHK_CKI1_RcsC-like"/>
    <property type="match status" value="1"/>
</dbReference>
<evidence type="ECO:0000256" key="11">
    <source>
        <dbReference type="ARBA" id="ARBA00074306"/>
    </source>
</evidence>
<dbReference type="Gene3D" id="3.30.565.10">
    <property type="entry name" value="Histidine kinase-like ATPase, C-terminal domain"/>
    <property type="match status" value="1"/>
</dbReference>
<dbReference type="InterPro" id="IPR004358">
    <property type="entry name" value="Sig_transdc_His_kin-like_C"/>
</dbReference>
<evidence type="ECO:0000313" key="20">
    <source>
        <dbReference type="Proteomes" id="UP001056429"/>
    </source>
</evidence>
<proteinExistence type="inferred from homology"/>
<feature type="transmembrane region" description="Helical" evidence="14">
    <location>
        <begin position="14"/>
        <end position="33"/>
    </location>
</feature>
<dbReference type="InterPro" id="IPR036890">
    <property type="entry name" value="HATPase_C_sf"/>
</dbReference>
<evidence type="ECO:0000256" key="7">
    <source>
        <dbReference type="ARBA" id="ARBA00022679"/>
    </source>
</evidence>
<dbReference type="Pfam" id="PF00512">
    <property type="entry name" value="HisKA"/>
    <property type="match status" value="1"/>
</dbReference>
<comment type="subcellular location">
    <subcellularLocation>
        <location evidence="2">Membrane</location>
    </subcellularLocation>
</comment>
<dbReference type="PRINTS" id="PR00344">
    <property type="entry name" value="BCTRLSENSOR"/>
</dbReference>
<dbReference type="SMART" id="SM00387">
    <property type="entry name" value="HATPase_c"/>
    <property type="match status" value="1"/>
</dbReference>
<keyword evidence="7" id="KW-0808">Transferase</keyword>
<dbReference type="InterPro" id="IPR003018">
    <property type="entry name" value="GAF"/>
</dbReference>
<dbReference type="SMART" id="SM00304">
    <property type="entry name" value="HAMP"/>
    <property type="match status" value="1"/>
</dbReference>
<dbReference type="Gene3D" id="1.10.287.130">
    <property type="match status" value="1"/>
</dbReference>
<dbReference type="Gene3D" id="3.30.450.40">
    <property type="match status" value="1"/>
</dbReference>
<dbReference type="SMART" id="SM00388">
    <property type="entry name" value="HisKA"/>
    <property type="match status" value="1"/>
</dbReference>
<organism evidence="19 20">
    <name type="scientific">Oceanirhabdus seepicola</name>
    <dbReference type="NCBI Taxonomy" id="2828781"/>
    <lineage>
        <taxon>Bacteria</taxon>
        <taxon>Bacillati</taxon>
        <taxon>Bacillota</taxon>
        <taxon>Clostridia</taxon>
        <taxon>Eubacteriales</taxon>
        <taxon>Clostridiaceae</taxon>
        <taxon>Oceanirhabdus</taxon>
    </lineage>
</organism>
<dbReference type="InterPro" id="IPR036097">
    <property type="entry name" value="HisK_dim/P_sf"/>
</dbReference>
<dbReference type="Pfam" id="PF02518">
    <property type="entry name" value="HATPase_c"/>
    <property type="match status" value="1"/>
</dbReference>
<evidence type="ECO:0000256" key="5">
    <source>
        <dbReference type="ARBA" id="ARBA00018672"/>
    </source>
</evidence>
<comment type="catalytic activity">
    <reaction evidence="1">
        <text>ATP + protein L-histidine = ADP + protein N-phospho-L-histidine.</text>
        <dbReference type="EC" id="2.7.13.3"/>
    </reaction>
</comment>
<keyword evidence="20" id="KW-1185">Reference proteome</keyword>
<evidence type="ECO:0000313" key="19">
    <source>
        <dbReference type="EMBL" id="MCM1989513.1"/>
    </source>
</evidence>
<comment type="caution">
    <text evidence="19">The sequence shown here is derived from an EMBL/GenBank/DDBJ whole genome shotgun (WGS) entry which is preliminary data.</text>
</comment>
<dbReference type="CDD" id="cd06225">
    <property type="entry name" value="HAMP"/>
    <property type="match status" value="1"/>
</dbReference>
<feature type="domain" description="Histidine kinase" evidence="15">
    <location>
        <begin position="644"/>
        <end position="875"/>
    </location>
</feature>
<dbReference type="EMBL" id="JAGSOJ010000001">
    <property type="protein sequence ID" value="MCM1989513.1"/>
    <property type="molecule type" value="Genomic_DNA"/>
</dbReference>
<comment type="function">
    <text evidence="10">May play the central regulatory role in sporulation. It may be an element of the effector pathway responsible for the activation of sporulation genes in response to nutritional stress. Spo0A may act in concert with spo0H (a sigma factor) to control the expression of some genes that are critical to the sporulation process.</text>
</comment>
<dbReference type="RefSeq" id="WP_250858506.1">
    <property type="nucleotide sequence ID" value="NZ_JAGSOJ010000001.1"/>
</dbReference>
<dbReference type="SMART" id="SM00448">
    <property type="entry name" value="REC"/>
    <property type="match status" value="3"/>
</dbReference>
<feature type="modified residue" description="4-aspartylphosphate" evidence="12">
    <location>
        <position position="969"/>
    </location>
</feature>
<name>A0A9J6P076_9CLOT</name>
<evidence type="ECO:0000259" key="17">
    <source>
        <dbReference type="PROSITE" id="PS50885"/>
    </source>
</evidence>
<dbReference type="PROSITE" id="PS50109">
    <property type="entry name" value="HIS_KIN"/>
    <property type="match status" value="1"/>
</dbReference>
<dbReference type="PROSITE" id="PS51753">
    <property type="entry name" value="HBM"/>
    <property type="match status" value="1"/>
</dbReference>
<dbReference type="SUPFAM" id="SSF47384">
    <property type="entry name" value="Homodimeric domain of signal transducing histidine kinase"/>
    <property type="match status" value="1"/>
</dbReference>
<reference evidence="19" key="2">
    <citation type="submission" date="2021-04" db="EMBL/GenBank/DDBJ databases">
        <authorList>
            <person name="Dong X."/>
        </authorList>
    </citation>
    <scope>NUCLEOTIDE SEQUENCE</scope>
    <source>
        <strain evidence="19">ZWT</strain>
    </source>
</reference>
<feature type="transmembrane region" description="Helical" evidence="14">
    <location>
        <begin position="302"/>
        <end position="323"/>
    </location>
</feature>
<dbReference type="SUPFAM" id="SSF55874">
    <property type="entry name" value="ATPase domain of HSP90 chaperone/DNA topoisomerase II/histidine kinase"/>
    <property type="match status" value="1"/>
</dbReference>
<feature type="domain" description="HAMP" evidence="17">
    <location>
        <begin position="320"/>
        <end position="374"/>
    </location>
</feature>
<evidence type="ECO:0000259" key="15">
    <source>
        <dbReference type="PROSITE" id="PS50109"/>
    </source>
</evidence>
<dbReference type="Gene3D" id="3.40.50.2300">
    <property type="match status" value="3"/>
</dbReference>
<gene>
    <name evidence="19" type="ORF">KDK92_07150</name>
</gene>
<evidence type="ECO:0000256" key="6">
    <source>
        <dbReference type="ARBA" id="ARBA00022553"/>
    </source>
</evidence>
<comment type="similarity">
    <text evidence="3">In the N-terminal section; belongs to the phytochrome family.</text>
</comment>
<evidence type="ECO:0000259" key="16">
    <source>
        <dbReference type="PROSITE" id="PS50110"/>
    </source>
</evidence>
<keyword evidence="14" id="KW-1133">Transmembrane helix</keyword>
<keyword evidence="13" id="KW-0175">Coiled coil</keyword>
<dbReference type="PANTHER" id="PTHR45339:SF1">
    <property type="entry name" value="HYBRID SIGNAL TRANSDUCTION HISTIDINE KINASE J"/>
    <property type="match status" value="1"/>
</dbReference>
<dbReference type="SMART" id="SM00065">
    <property type="entry name" value="GAF"/>
    <property type="match status" value="1"/>
</dbReference>
<dbReference type="Pfam" id="PF00672">
    <property type="entry name" value="HAMP"/>
    <property type="match status" value="1"/>
</dbReference>
<evidence type="ECO:0000256" key="8">
    <source>
        <dbReference type="ARBA" id="ARBA00022777"/>
    </source>
</evidence>
<feature type="domain" description="Response regulatory" evidence="16">
    <location>
        <begin position="920"/>
        <end position="1033"/>
    </location>
</feature>
<feature type="modified residue" description="4-aspartylphosphate" evidence="12">
    <location>
        <position position="1089"/>
    </location>
</feature>
<protein>
    <recommendedName>
        <fullName evidence="11">Circadian input-output histidine kinase CikA</fullName>
        <ecNumber evidence="4">2.7.13.3</ecNumber>
    </recommendedName>
    <alternativeName>
        <fullName evidence="5">Stage 0 sporulation protein A homolog</fullName>
    </alternativeName>
</protein>
<sequence length="1306" mass="148688">MISWVKNVKLRTKMILGFMAVIILMLVAVSFGLKGLDTNRKQFIALKNISDEQVIANKIQAELLGSRINYENFLVTGDVNKEDLFSKHLRSMKDLIEDYISISVDETRLQYMEEIEKELESYESDFRRIVDLEKADKELFDDTSEVGNRILTSLRNMEETAFNEDEAFIAKEVAKALEYILNSRLVAFKYYTFHDLENFNEFEDLYNILVSHMDEIKKEGKNLQYRSDYMDYLNNEKTYMEGIRGLKKIFEEQDRLIVGMAERGPRIEQVIERIVSSIEYDKLLYLHNVGEQNNIMMRWMGLFALISILLSGLICYTLLRMILRPITSLTDTFKQIAKGDVDLDFRMPSGKKDELGKMSTAFNEFMIKLKGIMSDVRYKNWIKTAQTELNDKLRNNEDLLEISDLTISYLCNYLDVEIGAFYLNDGQDNFRMTASYAYKNRKGMPQEIKLGEGVIGQCAREKKVFILSELPENYIAVQSGLGEGTPRNIAVLPCVYEGNVKSVIEIGSIHELNEESIGLLEAMADAIAIAISSAEVNKKVKELLDHTLSQSEELKTQQEELKQSNEELEEQARILKESEGQLQVQQEELRVSNEELEARTRQLELQKKALDEKNHELVESQGLIIEKADALEIANQYKSEFLANMSHELRTPLNSILVLSQLLSDRDRNQLMTEKEEEFAKTIHSSGNDLLNIINDILDLSKVEAGFLDIHHDEVNLEDLLKQNENLFKPLAESRNIKFETSLSSIVPKTITTDSVRVNQVIKNLISNAIKFTEEGMVKLSIRRLNNQERKKIGDADEFVAIEVKDTGIGIPEDKLDHIFEAFRQTDGTTSRKYGGTGLGLTISRELMNLLGGEILLESELGKGSVFVVILPINLSYPMPKEISYEDEKKKINEPSEDDSEKFVKIKEPETGKSNKNSNRLLIIEDDVNFASVLKSLSEEKGYKVNMAHSGEEGLKQAQMRPPEAIILDIGLPDMDGILVAQKLEKMDETKDIPIHIISGKENENIVMPQSVIGFLKKPVDIKSIYETLGKIESVTKNGFEKLLVVGHCGGEEFDHFVNLGNVDVSKVLTGKEGLEKIKEDKYECIVLDVELEDMSGVEFIKTVSENREEKIPVIIYTDEDIKNDKLSDVNPHVESIILKSSKSKDRLVDEISLFLHGMREADKENTFIEKPTQQKQENLDDSLASKKILLVDDDERNVFALLHLLEQHGMEVLTAIDGNECIELFKENEAIDLILMDIMMPHKDGYEAIKEIRKIDERKEIPIIALTAKAMKGDRKKCIAAGANDYLTKPVDVGKLLSTLKVWLS</sequence>
<evidence type="ECO:0000256" key="10">
    <source>
        <dbReference type="ARBA" id="ARBA00024867"/>
    </source>
</evidence>
<evidence type="ECO:0000256" key="1">
    <source>
        <dbReference type="ARBA" id="ARBA00000085"/>
    </source>
</evidence>
<dbReference type="Pfam" id="PF00072">
    <property type="entry name" value="Response_reg"/>
    <property type="match status" value="3"/>
</dbReference>
<dbReference type="SUPFAM" id="SSF52172">
    <property type="entry name" value="CheY-like"/>
    <property type="match status" value="3"/>
</dbReference>
<evidence type="ECO:0000256" key="4">
    <source>
        <dbReference type="ARBA" id="ARBA00012438"/>
    </source>
</evidence>
<dbReference type="InterPro" id="IPR032255">
    <property type="entry name" value="HBM"/>
</dbReference>
<dbReference type="CDD" id="cd16922">
    <property type="entry name" value="HATPase_EvgS-ArcB-TorS-like"/>
    <property type="match status" value="1"/>
</dbReference>
<dbReference type="InterPro" id="IPR001789">
    <property type="entry name" value="Sig_transdc_resp-reg_receiver"/>
</dbReference>
<dbReference type="InterPro" id="IPR003661">
    <property type="entry name" value="HisK_dim/P_dom"/>
</dbReference>
<dbReference type="PROSITE" id="PS50885">
    <property type="entry name" value="HAMP"/>
    <property type="match status" value="1"/>
</dbReference>
<keyword evidence="9" id="KW-0902">Two-component regulatory system</keyword>
<dbReference type="InterPro" id="IPR003660">
    <property type="entry name" value="HAMP_dom"/>
</dbReference>
<dbReference type="EC" id="2.7.13.3" evidence="4"/>
<dbReference type="Pfam" id="PF13185">
    <property type="entry name" value="GAF_2"/>
    <property type="match status" value="1"/>
</dbReference>
<feature type="domain" description="Response regulatory" evidence="16">
    <location>
        <begin position="1031"/>
        <end position="1155"/>
    </location>
</feature>
<evidence type="ECO:0000256" key="13">
    <source>
        <dbReference type="SAM" id="Coils"/>
    </source>
</evidence>
<keyword evidence="6 12" id="KW-0597">Phosphoprotein</keyword>
<dbReference type="SUPFAM" id="SSF55781">
    <property type="entry name" value="GAF domain-like"/>
    <property type="match status" value="1"/>
</dbReference>
<keyword evidence="8" id="KW-0418">Kinase</keyword>
<dbReference type="FunFam" id="3.30.565.10:FF:000010">
    <property type="entry name" value="Sensor histidine kinase RcsC"/>
    <property type="match status" value="1"/>
</dbReference>